<proteinExistence type="inferred from homology"/>
<comment type="similarity">
    <text evidence="1 4 8">Belongs to the glycosyl hydrolase 26 family.</text>
</comment>
<keyword evidence="13" id="KW-1185">Reference proteome</keyword>
<dbReference type="GO" id="GO:0006080">
    <property type="term" value="P:substituted mannan metabolic process"/>
    <property type="evidence" value="ECO:0007669"/>
    <property type="project" value="UniProtKB-UniRule"/>
</dbReference>
<evidence type="ECO:0000256" key="3">
    <source>
        <dbReference type="ARBA" id="ARBA00023295"/>
    </source>
</evidence>
<dbReference type="InterPro" id="IPR017853">
    <property type="entry name" value="GH"/>
</dbReference>
<dbReference type="EMBL" id="PYGC01000002">
    <property type="protein sequence ID" value="PSK84256.1"/>
    <property type="molecule type" value="Genomic_DNA"/>
</dbReference>
<organism evidence="11 12">
    <name type="scientific">Prolixibacter denitrificans</name>
    <dbReference type="NCBI Taxonomy" id="1541063"/>
    <lineage>
        <taxon>Bacteria</taxon>
        <taxon>Pseudomonadati</taxon>
        <taxon>Bacteroidota</taxon>
        <taxon>Bacteroidia</taxon>
        <taxon>Marinilabiliales</taxon>
        <taxon>Prolixibacteraceae</taxon>
        <taxon>Prolixibacter</taxon>
    </lineage>
</organism>
<dbReference type="AlphaFoldDB" id="A0A2P8CH49"/>
<evidence type="ECO:0000256" key="2">
    <source>
        <dbReference type="ARBA" id="ARBA00022801"/>
    </source>
</evidence>
<feature type="active site" description="Proton donor" evidence="5 8">
    <location>
        <position position="193"/>
    </location>
</feature>
<comment type="catalytic activity">
    <reaction evidence="4">
        <text>Random hydrolysis of (1-&gt;4)-beta-D-mannosidic linkages in mannans, galactomannans and glucomannans.</text>
        <dbReference type="EC" id="3.2.1.78"/>
    </reaction>
</comment>
<evidence type="ECO:0000313" key="11">
    <source>
        <dbReference type="EMBL" id="PSK84256.1"/>
    </source>
</evidence>
<comment type="caution">
    <text evidence="11">The sequence shown here is derived from an EMBL/GenBank/DDBJ whole genome shotgun (WGS) entry which is preliminary data.</text>
</comment>
<keyword evidence="3 4" id="KW-0326">Glycosidase</keyword>
<evidence type="ECO:0000256" key="1">
    <source>
        <dbReference type="ARBA" id="ARBA00007754"/>
    </source>
</evidence>
<evidence type="ECO:0000256" key="4">
    <source>
        <dbReference type="PIRNR" id="PIRNR018168"/>
    </source>
</evidence>
<keyword evidence="2 4" id="KW-0378">Hydrolase</keyword>
<evidence type="ECO:0000313" key="10">
    <source>
        <dbReference type="EMBL" id="GET20431.1"/>
    </source>
</evidence>
<dbReference type="InterPro" id="IPR016714">
    <property type="entry name" value="MANB/E"/>
</dbReference>
<dbReference type="PROSITE" id="PS51257">
    <property type="entry name" value="PROKAR_LIPOPROTEIN"/>
    <property type="match status" value="1"/>
</dbReference>
<dbReference type="GO" id="GO:0016985">
    <property type="term" value="F:mannan endo-1,4-beta-mannosidase activity"/>
    <property type="evidence" value="ECO:0007669"/>
    <property type="project" value="UniProtKB-UniRule"/>
</dbReference>
<comment type="subcellular location">
    <subcellularLocation>
        <location evidence="4">Secreted</location>
    </subcellularLocation>
</comment>
<evidence type="ECO:0000256" key="8">
    <source>
        <dbReference type="PROSITE-ProRule" id="PRU01100"/>
    </source>
</evidence>
<dbReference type="GO" id="GO:0005576">
    <property type="term" value="C:extracellular region"/>
    <property type="evidence" value="ECO:0007669"/>
    <property type="project" value="UniProtKB-SubCell"/>
</dbReference>
<evidence type="ECO:0000313" key="12">
    <source>
        <dbReference type="Proteomes" id="UP000240621"/>
    </source>
</evidence>
<dbReference type="PRINTS" id="PR00739">
    <property type="entry name" value="GLHYDRLASE26"/>
</dbReference>
<dbReference type="PIRSF" id="PIRSF018168">
    <property type="entry name" value="Mannan-1_4-beta-mannosidase"/>
    <property type="match status" value="1"/>
</dbReference>
<accession>A0A2P8CH49</accession>
<feature type="domain" description="GH26" evidence="9">
    <location>
        <begin position="37"/>
        <end position="368"/>
    </location>
</feature>
<dbReference type="InterPro" id="IPR000805">
    <property type="entry name" value="Glyco_hydro_26"/>
</dbReference>
<protein>
    <recommendedName>
        <fullName evidence="4">Mannan endo-1,4-beta-mannosidase</fullName>
        <ecNumber evidence="4">3.2.1.78</ecNumber>
    </recommendedName>
</protein>
<feature type="binding site" evidence="6">
    <location>
        <position position="264"/>
    </location>
    <ligand>
        <name>substrate</name>
    </ligand>
</feature>
<evidence type="ECO:0000256" key="7">
    <source>
        <dbReference type="PIRSR" id="PIRSR018168-3"/>
    </source>
</evidence>
<evidence type="ECO:0000256" key="6">
    <source>
        <dbReference type="PIRSR" id="PIRSR018168-2"/>
    </source>
</evidence>
<dbReference type="EC" id="3.2.1.78" evidence="4"/>
<dbReference type="SUPFAM" id="SSF51445">
    <property type="entry name" value="(Trans)glycosidases"/>
    <property type="match status" value="1"/>
</dbReference>
<dbReference type="InterPro" id="IPR022790">
    <property type="entry name" value="GH26_dom"/>
</dbReference>
<name>A0A2P8CH49_9BACT</name>
<dbReference type="PANTHER" id="PTHR40079">
    <property type="entry name" value="MANNAN ENDO-1,4-BETA-MANNOSIDASE E-RELATED"/>
    <property type="match status" value="1"/>
</dbReference>
<reference evidence="10 13" key="2">
    <citation type="submission" date="2019-10" db="EMBL/GenBank/DDBJ databases">
        <title>Prolixibacter strains distinguished by the presence of nitrate reductase genes were adept at nitrate-dependent anaerobic corrosion of metallic iron and carbon steel.</title>
        <authorList>
            <person name="Iino T."/>
            <person name="Shono N."/>
            <person name="Ito K."/>
            <person name="Nakamura R."/>
            <person name="Sueoka K."/>
            <person name="Harayama S."/>
            <person name="Ohkuma M."/>
        </authorList>
    </citation>
    <scope>NUCLEOTIDE SEQUENCE [LARGE SCALE GENOMIC DNA]</scope>
    <source>
        <strain evidence="10 13">MIC1-1</strain>
    </source>
</reference>
<dbReference type="PROSITE" id="PS51764">
    <property type="entry name" value="GH26"/>
    <property type="match status" value="1"/>
</dbReference>
<keyword evidence="4" id="KW-0964">Secreted</keyword>
<evidence type="ECO:0000256" key="5">
    <source>
        <dbReference type="PIRSR" id="PIRSR018168-1"/>
    </source>
</evidence>
<keyword evidence="4" id="KW-0119">Carbohydrate metabolism</keyword>
<dbReference type="OrthoDB" id="9816550at2"/>
<gene>
    <name evidence="11" type="ORF">CLV93_10240</name>
    <name evidence="10" type="ORF">JCM18694_06770</name>
</gene>
<dbReference type="PANTHER" id="PTHR40079:SF4">
    <property type="entry name" value="GH26 DOMAIN-CONTAINING PROTEIN-RELATED"/>
    <property type="match status" value="1"/>
</dbReference>
<sequence>MKQKLTLLFLFSVFLVTSCQEKGTEGNGITADPQTTPETQNLLVNLKKLTSKGIMFGHQDDLLYGHDWKYEDGRSDVKEVCGDYPAVYGWELGHIELGNEMSLDSVHFDKIRQLIKVAYRRGGVNTISWHADNPLTGGSAWDVSSNQVVKSILPGGEKHELFNTWLTRLGNFFLSLKDDDGQPIPVIFRPFHEHTGSWFWWGQKLCTTDQYVALWKYTQSFLEKMGVHNLLYAYSAGSEFSTVAQYLERYPGDDVIDVMGFDTYERNGDNGREQYMKTLSSCLNVLVKAGEAHHKLIALTETGFGGIPDSTWWTKTLWPTIEKKPISYVLVWRNAWNMKEQYFAPFEGQQSADDFAEFCRLPRTLFQQDISGVELYQKDQE</sequence>
<dbReference type="Gene3D" id="3.20.20.80">
    <property type="entry name" value="Glycosidases"/>
    <property type="match status" value="1"/>
</dbReference>
<dbReference type="Proteomes" id="UP000396862">
    <property type="component" value="Unassembled WGS sequence"/>
</dbReference>
<reference evidence="11 12" key="1">
    <citation type="submission" date="2018-03" db="EMBL/GenBank/DDBJ databases">
        <title>Genomic Encyclopedia of Archaeal and Bacterial Type Strains, Phase II (KMG-II): from individual species to whole genera.</title>
        <authorList>
            <person name="Goeker M."/>
        </authorList>
    </citation>
    <scope>NUCLEOTIDE SEQUENCE [LARGE SCALE GENOMIC DNA]</scope>
    <source>
        <strain evidence="11 12">DSM 27267</strain>
    </source>
</reference>
<feature type="binding site" evidence="6">
    <location>
        <position position="198"/>
    </location>
    <ligand>
        <name>substrate</name>
    </ligand>
</feature>
<feature type="active site" description="Nucleophile" evidence="5 8">
    <location>
        <position position="301"/>
    </location>
</feature>
<evidence type="ECO:0000313" key="13">
    <source>
        <dbReference type="Proteomes" id="UP000396862"/>
    </source>
</evidence>
<dbReference type="Pfam" id="PF02156">
    <property type="entry name" value="Glyco_hydro_26"/>
    <property type="match status" value="1"/>
</dbReference>
<dbReference type="EMBL" id="BLAU01000001">
    <property type="protein sequence ID" value="GET20431.1"/>
    <property type="molecule type" value="Genomic_DNA"/>
</dbReference>
<evidence type="ECO:0000259" key="9">
    <source>
        <dbReference type="PROSITE" id="PS51764"/>
    </source>
</evidence>
<dbReference type="Proteomes" id="UP000240621">
    <property type="component" value="Unassembled WGS sequence"/>
</dbReference>
<dbReference type="RefSeq" id="WP_106540867.1">
    <property type="nucleotide sequence ID" value="NZ_BLAU01000001.1"/>
</dbReference>
<feature type="binding site" evidence="6">
    <location>
        <position position="130"/>
    </location>
    <ligand>
        <name>substrate</name>
    </ligand>
</feature>
<feature type="site" description="Plays an important role in maintaining the position of the catalytic nucleophile" evidence="7">
    <location>
        <position position="192"/>
    </location>
</feature>